<dbReference type="InterPro" id="IPR046366">
    <property type="entry name" value="MPAB"/>
</dbReference>
<organism evidence="2 3">
    <name type="scientific">Lasiosphaeria ovina</name>
    <dbReference type="NCBI Taxonomy" id="92902"/>
    <lineage>
        <taxon>Eukaryota</taxon>
        <taxon>Fungi</taxon>
        <taxon>Dikarya</taxon>
        <taxon>Ascomycota</taxon>
        <taxon>Pezizomycotina</taxon>
        <taxon>Sordariomycetes</taxon>
        <taxon>Sordariomycetidae</taxon>
        <taxon>Sordariales</taxon>
        <taxon>Lasiosphaeriaceae</taxon>
        <taxon>Lasiosphaeria</taxon>
    </lineage>
</organism>
<reference evidence="2" key="2">
    <citation type="submission" date="2023-06" db="EMBL/GenBank/DDBJ databases">
        <authorList>
            <consortium name="Lawrence Berkeley National Laboratory"/>
            <person name="Haridas S."/>
            <person name="Hensen N."/>
            <person name="Bonometti L."/>
            <person name="Westerberg I."/>
            <person name="Brannstrom I.O."/>
            <person name="Guillou S."/>
            <person name="Cros-Aarteil S."/>
            <person name="Calhoun S."/>
            <person name="Kuo A."/>
            <person name="Mondo S."/>
            <person name="Pangilinan J."/>
            <person name="Riley R."/>
            <person name="Labutti K."/>
            <person name="Andreopoulos B."/>
            <person name="Lipzen A."/>
            <person name="Chen C."/>
            <person name="Yanf M."/>
            <person name="Daum C."/>
            <person name="Ng V."/>
            <person name="Clum A."/>
            <person name="Steindorff A."/>
            <person name="Ohm R."/>
            <person name="Martin F."/>
            <person name="Silar P."/>
            <person name="Natvig D."/>
            <person name="Lalanne C."/>
            <person name="Gautier V."/>
            <person name="Ament-Velasquez S.L."/>
            <person name="Kruys A."/>
            <person name="Hutchinson M.I."/>
            <person name="Powell A.J."/>
            <person name="Barry K."/>
            <person name="Miller A.N."/>
            <person name="Grigoriev I.V."/>
            <person name="Debuchy R."/>
            <person name="Gladieux P."/>
            <person name="Thoren M.H."/>
            <person name="Johannesson H."/>
        </authorList>
    </citation>
    <scope>NUCLEOTIDE SEQUENCE</scope>
    <source>
        <strain evidence="2">CBS 958.72</strain>
    </source>
</reference>
<name>A0AAE0MZV5_9PEZI</name>
<protein>
    <recommendedName>
        <fullName evidence="1">ER-bound oxygenase mpaB/mpaB'/Rubber oxygenase catalytic domain-containing protein</fullName>
    </recommendedName>
</protein>
<dbReference type="Pfam" id="PF09995">
    <property type="entry name" value="MPAB_Lcp_cat"/>
    <property type="match status" value="1"/>
</dbReference>
<dbReference type="PANTHER" id="PTHR36124">
    <property type="match status" value="1"/>
</dbReference>
<dbReference type="Proteomes" id="UP001287356">
    <property type="component" value="Unassembled WGS sequence"/>
</dbReference>
<dbReference type="AlphaFoldDB" id="A0AAE0MZV5"/>
<evidence type="ECO:0000313" key="3">
    <source>
        <dbReference type="Proteomes" id="UP001287356"/>
    </source>
</evidence>
<gene>
    <name evidence="2" type="ORF">B0T24DRAFT_537549</name>
</gene>
<dbReference type="InterPro" id="IPR018713">
    <property type="entry name" value="MPAB/Lcp_cat_dom"/>
</dbReference>
<evidence type="ECO:0000313" key="2">
    <source>
        <dbReference type="EMBL" id="KAK3365040.1"/>
    </source>
</evidence>
<sequence length="414" mass="47235">MVFIDGYTVSALVAYAVLCALLRYRQKHAIEAKFQMSLGDMTLLQAYEIQKWLGEQEFPATFSASIFFALFKTYGVPSISRLLVATGQIADRNNSHDLERTSKRAADTSVLITNMVIGRPGSRRAIEAVARTRFLHAGYRKDGKISDDDMLYTLSLFVLEPIRWVAQYEWRCLTDLERCAMATCWKALGEDLDIPYGRLPSSQEERGWSDALHWLRELDEWSRAYAHQNVRLHKSNTILAGATMDMVIFKLPKIAKPAGQYIVSIILGPGLRNAMGLPCPSPYHEAAFHGMIAIRKFIVRHLCLPRPYFLRRRHLLDHPDPQTGRYNVARWRVHPWYARPSSSFKSLWSIGNWLRWMRGGPLSPPPSENKFLPEGYKIREVGPSQFTGKGGKEMDKIEETLRGRSLDVCPFASL</sequence>
<dbReference type="EMBL" id="JAULSN010000009">
    <property type="protein sequence ID" value="KAK3365040.1"/>
    <property type="molecule type" value="Genomic_DNA"/>
</dbReference>
<evidence type="ECO:0000259" key="1">
    <source>
        <dbReference type="Pfam" id="PF09995"/>
    </source>
</evidence>
<proteinExistence type="predicted"/>
<dbReference type="GO" id="GO:0016491">
    <property type="term" value="F:oxidoreductase activity"/>
    <property type="evidence" value="ECO:0007669"/>
    <property type="project" value="InterPro"/>
</dbReference>
<feature type="domain" description="ER-bound oxygenase mpaB/mpaB'/Rubber oxygenase catalytic" evidence="1">
    <location>
        <begin position="83"/>
        <end position="293"/>
    </location>
</feature>
<accession>A0AAE0MZV5</accession>
<keyword evidence="3" id="KW-1185">Reference proteome</keyword>
<reference evidence="2" key="1">
    <citation type="journal article" date="2023" name="Mol. Phylogenet. Evol.">
        <title>Genome-scale phylogeny and comparative genomics of the fungal order Sordariales.</title>
        <authorList>
            <person name="Hensen N."/>
            <person name="Bonometti L."/>
            <person name="Westerberg I."/>
            <person name="Brannstrom I.O."/>
            <person name="Guillou S."/>
            <person name="Cros-Aarteil S."/>
            <person name="Calhoun S."/>
            <person name="Haridas S."/>
            <person name="Kuo A."/>
            <person name="Mondo S."/>
            <person name="Pangilinan J."/>
            <person name="Riley R."/>
            <person name="LaButti K."/>
            <person name="Andreopoulos B."/>
            <person name="Lipzen A."/>
            <person name="Chen C."/>
            <person name="Yan M."/>
            <person name="Daum C."/>
            <person name="Ng V."/>
            <person name="Clum A."/>
            <person name="Steindorff A."/>
            <person name="Ohm R.A."/>
            <person name="Martin F."/>
            <person name="Silar P."/>
            <person name="Natvig D.O."/>
            <person name="Lalanne C."/>
            <person name="Gautier V."/>
            <person name="Ament-Velasquez S.L."/>
            <person name="Kruys A."/>
            <person name="Hutchinson M.I."/>
            <person name="Powell A.J."/>
            <person name="Barry K."/>
            <person name="Miller A.N."/>
            <person name="Grigoriev I.V."/>
            <person name="Debuchy R."/>
            <person name="Gladieux P."/>
            <person name="Hiltunen Thoren M."/>
            <person name="Johannesson H."/>
        </authorList>
    </citation>
    <scope>NUCLEOTIDE SEQUENCE</scope>
    <source>
        <strain evidence="2">CBS 958.72</strain>
    </source>
</reference>
<dbReference type="PANTHER" id="PTHR36124:SF4">
    <property type="entry name" value="ER-BOUND OXYGENASE MPAB_MPAB'_RUBBER OXYGENASE CATALYTIC DOMAIN-CONTAINING PROTEIN"/>
    <property type="match status" value="1"/>
</dbReference>
<comment type="caution">
    <text evidence="2">The sequence shown here is derived from an EMBL/GenBank/DDBJ whole genome shotgun (WGS) entry which is preliminary data.</text>
</comment>